<organism evidence="1 2">
    <name type="scientific">Streptococcus ictaluri 707-05</name>
    <dbReference type="NCBI Taxonomy" id="764299"/>
    <lineage>
        <taxon>Bacteria</taxon>
        <taxon>Bacillati</taxon>
        <taxon>Bacillota</taxon>
        <taxon>Bacilli</taxon>
        <taxon>Lactobacillales</taxon>
        <taxon>Streptococcaceae</taxon>
        <taxon>Streptococcus</taxon>
    </lineage>
</organism>
<dbReference type="RefSeq" id="WP_008087948.1">
    <property type="nucleotide sequence ID" value="NZ_AEUX02000004.1"/>
</dbReference>
<sequence>MFKNTAFYFSVAFVTQSGISMIKAQLSFKTDSELLSQAKQVLTENKAVITKKLNLFLKNLVMRCEIPLLT</sequence>
<dbReference type="EMBL" id="AEUX02000004">
    <property type="protein sequence ID" value="EHI70413.1"/>
    <property type="molecule type" value="Genomic_DNA"/>
</dbReference>
<accession>G5K139</accession>
<dbReference type="Proteomes" id="UP000003330">
    <property type="component" value="Unassembled WGS sequence"/>
</dbReference>
<gene>
    <name evidence="1" type="ORF">STRIC_0315</name>
</gene>
<dbReference type="AlphaFoldDB" id="G5K139"/>
<evidence type="ECO:0000313" key="1">
    <source>
        <dbReference type="EMBL" id="EHI70413.1"/>
    </source>
</evidence>
<reference evidence="1 2" key="1">
    <citation type="journal article" date="2014" name="Int. J. Syst. Evol. Microbiol.">
        <title>Phylogenomics and the dynamic genome evolution of the genus Streptococcus.</title>
        <authorList>
            <consortium name="The Broad Institute Genome Sequencing Platform"/>
            <person name="Richards V.P."/>
            <person name="Palmer S.R."/>
            <person name="Pavinski Bitar P.D."/>
            <person name="Qin X."/>
            <person name="Weinstock G.M."/>
            <person name="Highlander S.K."/>
            <person name="Town C.D."/>
            <person name="Burne R.A."/>
            <person name="Stanhope M.J."/>
        </authorList>
    </citation>
    <scope>NUCLEOTIDE SEQUENCE [LARGE SCALE GENOMIC DNA]</scope>
    <source>
        <strain evidence="1 2">707-05</strain>
    </source>
</reference>
<name>G5K139_9STRE</name>
<proteinExistence type="predicted"/>
<dbReference type="OrthoDB" id="9802848at2"/>
<keyword evidence="2" id="KW-1185">Reference proteome</keyword>
<protein>
    <submittedName>
        <fullName evidence="1">Uncharacterized protein</fullName>
    </submittedName>
</protein>
<comment type="caution">
    <text evidence="1">The sequence shown here is derived from an EMBL/GenBank/DDBJ whole genome shotgun (WGS) entry which is preliminary data.</text>
</comment>
<evidence type="ECO:0000313" key="2">
    <source>
        <dbReference type="Proteomes" id="UP000003330"/>
    </source>
</evidence>